<evidence type="ECO:0000256" key="1">
    <source>
        <dbReference type="ARBA" id="ARBA00004141"/>
    </source>
</evidence>
<keyword evidence="3" id="KW-0349">Heme</keyword>
<dbReference type="InterPro" id="IPR027387">
    <property type="entry name" value="Cytb/b6-like_sf"/>
</dbReference>
<accession>A0A956NAH6</accession>
<feature type="transmembrane region" description="Helical" evidence="11">
    <location>
        <begin position="177"/>
        <end position="203"/>
    </location>
</feature>
<feature type="compositionally biased region" description="Basic and acidic residues" evidence="10">
    <location>
        <begin position="10"/>
        <end position="39"/>
    </location>
</feature>
<dbReference type="EMBL" id="JAGQHS010000009">
    <property type="protein sequence ID" value="MCA9754771.1"/>
    <property type="molecule type" value="Genomic_DNA"/>
</dbReference>
<evidence type="ECO:0000256" key="4">
    <source>
        <dbReference type="ARBA" id="ARBA00022692"/>
    </source>
</evidence>
<feature type="domain" description="Cytochrome b/b6 C-terminal region profile" evidence="12">
    <location>
        <begin position="64"/>
        <end position="192"/>
    </location>
</feature>
<dbReference type="Gene3D" id="1.20.810.10">
    <property type="entry name" value="Cytochrome Bc1 Complex, Chain C"/>
    <property type="match status" value="1"/>
</dbReference>
<sequence>MNRVGDSGSEFDRHADGGRSDDVSRRVGDGLRGMDRSAGADRPSGPSRPWRELGEVQPVGSMPDLPSLGPTVPVWPNLLFRELLAVLACLLVLLVVSLLFNAPLEAPADPATTPNPAKAPWYFVGLQELLVYFDPWIAGVAIPLVIVFGLAAIPYLDPSRKGEGVYTFRERPVAVGIFTFGLVGWFVLILVGLVFRGPGWAWVWPWTHGPVHPATEASGSLPNVVGVPLLLAYFVGGGYLLLRRIREWVGLGALARVTFVFLALAFAGVVLKIVLHLAFGLRYFVSFPGSGFSV</sequence>
<keyword evidence="9 11" id="KW-0472">Membrane</keyword>
<evidence type="ECO:0000256" key="11">
    <source>
        <dbReference type="SAM" id="Phobius"/>
    </source>
</evidence>
<evidence type="ECO:0000256" key="6">
    <source>
        <dbReference type="ARBA" id="ARBA00022982"/>
    </source>
</evidence>
<dbReference type="PROSITE" id="PS51003">
    <property type="entry name" value="CYTB_CTER"/>
    <property type="match status" value="1"/>
</dbReference>
<gene>
    <name evidence="13" type="ORF">KDA27_03140</name>
</gene>
<proteinExistence type="predicted"/>
<dbReference type="InterPro" id="IPR005798">
    <property type="entry name" value="Cyt_b/b6_C"/>
</dbReference>
<evidence type="ECO:0000313" key="14">
    <source>
        <dbReference type="Proteomes" id="UP000739538"/>
    </source>
</evidence>
<dbReference type="GO" id="GO:0046872">
    <property type="term" value="F:metal ion binding"/>
    <property type="evidence" value="ECO:0007669"/>
    <property type="project" value="UniProtKB-KW"/>
</dbReference>
<feature type="transmembrane region" description="Helical" evidence="11">
    <location>
        <begin position="254"/>
        <end position="279"/>
    </location>
</feature>
<dbReference type="GO" id="GO:0016020">
    <property type="term" value="C:membrane"/>
    <property type="evidence" value="ECO:0007669"/>
    <property type="project" value="UniProtKB-SubCell"/>
</dbReference>
<keyword evidence="7 11" id="KW-1133">Transmembrane helix</keyword>
<evidence type="ECO:0000256" key="7">
    <source>
        <dbReference type="ARBA" id="ARBA00022989"/>
    </source>
</evidence>
<reference evidence="13" key="2">
    <citation type="journal article" date="2021" name="Microbiome">
        <title>Successional dynamics and alternative stable states in a saline activated sludge microbial community over 9 years.</title>
        <authorList>
            <person name="Wang Y."/>
            <person name="Ye J."/>
            <person name="Ju F."/>
            <person name="Liu L."/>
            <person name="Boyd J.A."/>
            <person name="Deng Y."/>
            <person name="Parks D.H."/>
            <person name="Jiang X."/>
            <person name="Yin X."/>
            <person name="Woodcroft B.J."/>
            <person name="Tyson G.W."/>
            <person name="Hugenholtz P."/>
            <person name="Polz M.F."/>
            <person name="Zhang T."/>
        </authorList>
    </citation>
    <scope>NUCLEOTIDE SEQUENCE</scope>
    <source>
        <strain evidence="13">HKST-UBA02</strain>
    </source>
</reference>
<dbReference type="AlphaFoldDB" id="A0A956NAH6"/>
<dbReference type="GO" id="GO:0016491">
    <property type="term" value="F:oxidoreductase activity"/>
    <property type="evidence" value="ECO:0007669"/>
    <property type="project" value="InterPro"/>
</dbReference>
<keyword evidence="8" id="KW-0408">Iron</keyword>
<dbReference type="InterPro" id="IPR036150">
    <property type="entry name" value="Cyt_b/b6_C_sf"/>
</dbReference>
<evidence type="ECO:0000256" key="3">
    <source>
        <dbReference type="ARBA" id="ARBA00022617"/>
    </source>
</evidence>
<evidence type="ECO:0000313" key="13">
    <source>
        <dbReference type="EMBL" id="MCA9754771.1"/>
    </source>
</evidence>
<keyword evidence="6" id="KW-0249">Electron transport</keyword>
<feature type="region of interest" description="Disordered" evidence="10">
    <location>
        <begin position="1"/>
        <end position="56"/>
    </location>
</feature>
<name>A0A956NAH6_UNCEI</name>
<evidence type="ECO:0000259" key="12">
    <source>
        <dbReference type="PROSITE" id="PS51003"/>
    </source>
</evidence>
<feature type="transmembrane region" description="Helical" evidence="11">
    <location>
        <begin position="223"/>
        <end position="242"/>
    </location>
</feature>
<feature type="transmembrane region" description="Helical" evidence="11">
    <location>
        <begin position="136"/>
        <end position="156"/>
    </location>
</feature>
<dbReference type="Pfam" id="PF00032">
    <property type="entry name" value="Cytochrom_B_C"/>
    <property type="match status" value="1"/>
</dbReference>
<evidence type="ECO:0000256" key="5">
    <source>
        <dbReference type="ARBA" id="ARBA00022723"/>
    </source>
</evidence>
<evidence type="ECO:0000256" key="10">
    <source>
        <dbReference type="SAM" id="MobiDB-lite"/>
    </source>
</evidence>
<keyword evidence="4 11" id="KW-0812">Transmembrane</keyword>
<feature type="transmembrane region" description="Helical" evidence="11">
    <location>
        <begin position="83"/>
        <end position="100"/>
    </location>
</feature>
<organism evidence="13 14">
    <name type="scientific">Eiseniibacteriota bacterium</name>
    <dbReference type="NCBI Taxonomy" id="2212470"/>
    <lineage>
        <taxon>Bacteria</taxon>
        <taxon>Candidatus Eiseniibacteriota</taxon>
    </lineage>
</organism>
<protein>
    <submittedName>
        <fullName evidence="13">Cytochrome C</fullName>
    </submittedName>
</protein>
<evidence type="ECO:0000256" key="9">
    <source>
        <dbReference type="ARBA" id="ARBA00023136"/>
    </source>
</evidence>
<comment type="caution">
    <text evidence="13">The sequence shown here is derived from an EMBL/GenBank/DDBJ whole genome shotgun (WGS) entry which is preliminary data.</text>
</comment>
<dbReference type="GO" id="GO:0009055">
    <property type="term" value="F:electron transfer activity"/>
    <property type="evidence" value="ECO:0007669"/>
    <property type="project" value="InterPro"/>
</dbReference>
<evidence type="ECO:0000256" key="2">
    <source>
        <dbReference type="ARBA" id="ARBA00022448"/>
    </source>
</evidence>
<dbReference type="Proteomes" id="UP000739538">
    <property type="component" value="Unassembled WGS sequence"/>
</dbReference>
<evidence type="ECO:0000256" key="8">
    <source>
        <dbReference type="ARBA" id="ARBA00023004"/>
    </source>
</evidence>
<keyword evidence="5" id="KW-0479">Metal-binding</keyword>
<keyword evidence="2" id="KW-0813">Transport</keyword>
<comment type="subcellular location">
    <subcellularLocation>
        <location evidence="1">Membrane</location>
        <topology evidence="1">Multi-pass membrane protein</topology>
    </subcellularLocation>
</comment>
<reference evidence="13" key="1">
    <citation type="submission" date="2020-04" db="EMBL/GenBank/DDBJ databases">
        <authorList>
            <person name="Zhang T."/>
        </authorList>
    </citation>
    <scope>NUCLEOTIDE SEQUENCE</scope>
    <source>
        <strain evidence="13">HKST-UBA02</strain>
    </source>
</reference>
<dbReference type="SUPFAM" id="SSF81648">
    <property type="entry name" value="a domain/subunit of cytochrome bc1 complex (Ubiquinol-cytochrome c reductase)"/>
    <property type="match status" value="1"/>
</dbReference>